<dbReference type="Proteomes" id="UP000887565">
    <property type="component" value="Unplaced"/>
</dbReference>
<evidence type="ECO:0000313" key="3">
    <source>
        <dbReference type="WBParaSite" id="nRc.2.0.1.t39484-RA"/>
    </source>
</evidence>
<evidence type="ECO:0000256" key="1">
    <source>
        <dbReference type="SAM" id="MobiDB-lite"/>
    </source>
</evidence>
<evidence type="ECO:0000313" key="2">
    <source>
        <dbReference type="Proteomes" id="UP000887565"/>
    </source>
</evidence>
<proteinExistence type="predicted"/>
<dbReference type="AlphaFoldDB" id="A0A915KN67"/>
<protein>
    <submittedName>
        <fullName evidence="3">Uncharacterized protein</fullName>
    </submittedName>
</protein>
<sequence length="107" mass="11951">MDGGFSISQQLDHFMTHFLRRSTLSIKTSIRGIHSLPPFNTLVKNPKKNRNVPIIGMIQLDPDDVELRSKIAISLSLSSDTTESSDSSPPKPLYIRDDSSKADKVRL</sequence>
<name>A0A915KN67_ROMCU</name>
<feature type="compositionally biased region" description="Basic and acidic residues" evidence="1">
    <location>
        <begin position="94"/>
        <end position="107"/>
    </location>
</feature>
<organism evidence="2 3">
    <name type="scientific">Romanomermis culicivorax</name>
    <name type="common">Nematode worm</name>
    <dbReference type="NCBI Taxonomy" id="13658"/>
    <lineage>
        <taxon>Eukaryota</taxon>
        <taxon>Metazoa</taxon>
        <taxon>Ecdysozoa</taxon>
        <taxon>Nematoda</taxon>
        <taxon>Enoplea</taxon>
        <taxon>Dorylaimia</taxon>
        <taxon>Mermithida</taxon>
        <taxon>Mermithoidea</taxon>
        <taxon>Mermithidae</taxon>
        <taxon>Romanomermis</taxon>
    </lineage>
</organism>
<dbReference type="WBParaSite" id="nRc.2.0.1.t39484-RA">
    <property type="protein sequence ID" value="nRc.2.0.1.t39484-RA"/>
    <property type="gene ID" value="nRc.2.0.1.g39484"/>
</dbReference>
<feature type="compositionally biased region" description="Low complexity" evidence="1">
    <location>
        <begin position="77"/>
        <end position="88"/>
    </location>
</feature>
<reference evidence="3" key="1">
    <citation type="submission" date="2022-11" db="UniProtKB">
        <authorList>
            <consortium name="WormBaseParasite"/>
        </authorList>
    </citation>
    <scope>IDENTIFICATION</scope>
</reference>
<feature type="region of interest" description="Disordered" evidence="1">
    <location>
        <begin position="77"/>
        <end position="107"/>
    </location>
</feature>
<keyword evidence="2" id="KW-1185">Reference proteome</keyword>
<accession>A0A915KN67</accession>